<dbReference type="InterPro" id="IPR011701">
    <property type="entry name" value="MFS"/>
</dbReference>
<dbReference type="VEuPathDB" id="FungiDB:PV10_05258"/>
<evidence type="ECO:0000256" key="3">
    <source>
        <dbReference type="ARBA" id="ARBA00022989"/>
    </source>
</evidence>
<evidence type="ECO:0000313" key="8">
    <source>
        <dbReference type="Proteomes" id="UP000288859"/>
    </source>
</evidence>
<evidence type="ECO:0000256" key="5">
    <source>
        <dbReference type="SAM" id="Phobius"/>
    </source>
</evidence>
<feature type="transmembrane region" description="Helical" evidence="5">
    <location>
        <begin position="361"/>
        <end position="381"/>
    </location>
</feature>
<evidence type="ECO:0000259" key="6">
    <source>
        <dbReference type="PROSITE" id="PS50850"/>
    </source>
</evidence>
<keyword evidence="3 5" id="KW-1133">Transmembrane helix</keyword>
<dbReference type="Pfam" id="PF07690">
    <property type="entry name" value="MFS_1"/>
    <property type="match status" value="1"/>
</dbReference>
<feature type="domain" description="Major facilitator superfamily (MFS) profile" evidence="6">
    <location>
        <begin position="27"/>
        <end position="537"/>
    </location>
</feature>
<feature type="transmembrane region" description="Helical" evidence="5">
    <location>
        <begin position="294"/>
        <end position="313"/>
    </location>
</feature>
<keyword evidence="2 5" id="KW-0812">Transmembrane</keyword>
<name>A0A438N9E3_EXOME</name>
<feature type="transmembrane region" description="Helical" evidence="5">
    <location>
        <begin position="186"/>
        <end position="203"/>
    </location>
</feature>
<gene>
    <name evidence="7" type="ORF">B0A52_03593</name>
</gene>
<evidence type="ECO:0000256" key="2">
    <source>
        <dbReference type="ARBA" id="ARBA00022692"/>
    </source>
</evidence>
<feature type="transmembrane region" description="Helical" evidence="5">
    <location>
        <begin position="63"/>
        <end position="81"/>
    </location>
</feature>
<dbReference type="OrthoDB" id="2587356at2759"/>
<feature type="transmembrane region" description="Helical" evidence="5">
    <location>
        <begin position="28"/>
        <end position="51"/>
    </location>
</feature>
<feature type="transmembrane region" description="Helical" evidence="5">
    <location>
        <begin position="333"/>
        <end position="354"/>
    </location>
</feature>
<dbReference type="PANTHER" id="PTHR23501">
    <property type="entry name" value="MAJOR FACILITATOR SUPERFAMILY"/>
    <property type="match status" value="1"/>
</dbReference>
<dbReference type="InterPro" id="IPR036259">
    <property type="entry name" value="MFS_trans_sf"/>
</dbReference>
<feature type="transmembrane region" description="Helical" evidence="5">
    <location>
        <begin position="93"/>
        <end position="113"/>
    </location>
</feature>
<dbReference type="PROSITE" id="PS50850">
    <property type="entry name" value="MFS"/>
    <property type="match status" value="1"/>
</dbReference>
<feature type="transmembrane region" description="Helical" evidence="5">
    <location>
        <begin position="510"/>
        <end position="532"/>
    </location>
</feature>
<feature type="transmembrane region" description="Helical" evidence="5">
    <location>
        <begin position="423"/>
        <end position="444"/>
    </location>
</feature>
<accession>A0A438N9E3</accession>
<evidence type="ECO:0000256" key="4">
    <source>
        <dbReference type="ARBA" id="ARBA00023136"/>
    </source>
</evidence>
<sequence>MGSPTASHVEASSATNGPTYWNHLKTTILILAVNSIYFAQLTLLVAGGVFARDVAAVVGGASLTAWPTAVLGILTAALAPPVSQAADFWGRKWFLVVLTGFGFVGCIIVGRATSMPMAIAGYTVGGISFGAQPLLHAVVSEVIPRKYRAWAQASVNVSVSLGALFGLIIGGLLVRNNHAGFRTFSYISAGIYAASAISCAVLYHPPPRETQFGSTRHKLGQLDWVGYALLVTGIVLFSLGLSWANNPYPWDNGHVLGPFLVGCFFLGLTGIYEWKFKKDGLFHHDLFRNRNFPISLVCIFIEGMGAFAANYFIPFQISVLNPNLDSFRVALCYSISYFSFIVFAPVAGLVISWTRRVRAPSVVGFACFILFFILTAVVKVSTPEANFWGYMVFLGAGLGFLLTTLVTAAQISTPPELIAITSGLMLAIRGLGASSGLTVFNAIFNAGLSTNLASKVAEAVVPLGIAEEFVGQVLGALAAHDPDLALEIPGMTLDIFAAAAEGLQRGYQVAFAYVWASAAAFSALALIGTVFIRDTRDEFNANIDAPLDVVAPTGAAAEEVQIEKRAP</sequence>
<comment type="caution">
    <text evidence="7">The sequence shown here is derived from an EMBL/GenBank/DDBJ whole genome shotgun (WGS) entry which is preliminary data.</text>
</comment>
<comment type="subcellular location">
    <subcellularLocation>
        <location evidence="1">Membrane</location>
        <topology evidence="1">Multi-pass membrane protein</topology>
    </subcellularLocation>
</comment>
<evidence type="ECO:0000256" key="1">
    <source>
        <dbReference type="ARBA" id="ARBA00004141"/>
    </source>
</evidence>
<protein>
    <recommendedName>
        <fullName evidence="6">Major facilitator superfamily (MFS) profile domain-containing protein</fullName>
    </recommendedName>
</protein>
<dbReference type="PROSITE" id="PS00216">
    <property type="entry name" value="SUGAR_TRANSPORT_1"/>
    <property type="match status" value="1"/>
</dbReference>
<dbReference type="Gene3D" id="1.20.1250.20">
    <property type="entry name" value="MFS general substrate transporter like domains"/>
    <property type="match status" value="1"/>
</dbReference>
<feature type="transmembrane region" description="Helical" evidence="5">
    <location>
        <begin position="224"/>
        <end position="243"/>
    </location>
</feature>
<dbReference type="InterPro" id="IPR005829">
    <property type="entry name" value="Sugar_transporter_CS"/>
</dbReference>
<organism evidence="7 8">
    <name type="scientific">Exophiala mesophila</name>
    <name type="common">Black yeast-like fungus</name>
    <dbReference type="NCBI Taxonomy" id="212818"/>
    <lineage>
        <taxon>Eukaryota</taxon>
        <taxon>Fungi</taxon>
        <taxon>Dikarya</taxon>
        <taxon>Ascomycota</taxon>
        <taxon>Pezizomycotina</taxon>
        <taxon>Eurotiomycetes</taxon>
        <taxon>Chaetothyriomycetidae</taxon>
        <taxon>Chaetothyriales</taxon>
        <taxon>Herpotrichiellaceae</taxon>
        <taxon>Exophiala</taxon>
    </lineage>
</organism>
<dbReference type="AlphaFoldDB" id="A0A438N9E3"/>
<dbReference type="PANTHER" id="PTHR23501:SF195">
    <property type="entry name" value="PEP5"/>
    <property type="match status" value="1"/>
</dbReference>
<reference evidence="7 8" key="1">
    <citation type="submission" date="2017-03" db="EMBL/GenBank/DDBJ databases">
        <title>Genomes of endolithic fungi from Antarctica.</title>
        <authorList>
            <person name="Coleine C."/>
            <person name="Masonjones S."/>
            <person name="Stajich J.E."/>
        </authorList>
    </citation>
    <scope>NUCLEOTIDE SEQUENCE [LARGE SCALE GENOMIC DNA]</scope>
    <source>
        <strain evidence="7 8">CCFEE 6314</strain>
    </source>
</reference>
<dbReference type="GO" id="GO:0022857">
    <property type="term" value="F:transmembrane transporter activity"/>
    <property type="evidence" value="ECO:0007669"/>
    <property type="project" value="InterPro"/>
</dbReference>
<evidence type="ECO:0000313" key="7">
    <source>
        <dbReference type="EMBL" id="RVX72405.1"/>
    </source>
</evidence>
<dbReference type="GO" id="GO:0005886">
    <property type="term" value="C:plasma membrane"/>
    <property type="evidence" value="ECO:0007669"/>
    <property type="project" value="TreeGrafter"/>
</dbReference>
<feature type="transmembrane region" description="Helical" evidence="5">
    <location>
        <begin position="155"/>
        <end position="174"/>
    </location>
</feature>
<dbReference type="InterPro" id="IPR020846">
    <property type="entry name" value="MFS_dom"/>
</dbReference>
<keyword evidence="4 5" id="KW-0472">Membrane</keyword>
<feature type="transmembrane region" description="Helical" evidence="5">
    <location>
        <begin position="255"/>
        <end position="274"/>
    </location>
</feature>
<dbReference type="SUPFAM" id="SSF103473">
    <property type="entry name" value="MFS general substrate transporter"/>
    <property type="match status" value="1"/>
</dbReference>
<dbReference type="EMBL" id="NAJM01000012">
    <property type="protein sequence ID" value="RVX72405.1"/>
    <property type="molecule type" value="Genomic_DNA"/>
</dbReference>
<dbReference type="Proteomes" id="UP000288859">
    <property type="component" value="Unassembled WGS sequence"/>
</dbReference>
<feature type="transmembrane region" description="Helical" evidence="5">
    <location>
        <begin position="387"/>
        <end position="411"/>
    </location>
</feature>
<proteinExistence type="predicted"/>